<reference evidence="2" key="1">
    <citation type="journal article" date="2019" name="Sci. Rep.">
        <title>Draft genome of Tanacetum cinerariifolium, the natural source of mosquito coil.</title>
        <authorList>
            <person name="Yamashiro T."/>
            <person name="Shiraishi A."/>
            <person name="Satake H."/>
            <person name="Nakayama K."/>
        </authorList>
    </citation>
    <scope>NUCLEOTIDE SEQUENCE</scope>
</reference>
<feature type="non-terminal residue" evidence="2">
    <location>
        <position position="1"/>
    </location>
</feature>
<evidence type="ECO:0000313" key="2">
    <source>
        <dbReference type="EMBL" id="GFD13175.1"/>
    </source>
</evidence>
<organism evidence="2">
    <name type="scientific">Tanacetum cinerariifolium</name>
    <name type="common">Dalmatian daisy</name>
    <name type="synonym">Chrysanthemum cinerariifolium</name>
    <dbReference type="NCBI Taxonomy" id="118510"/>
    <lineage>
        <taxon>Eukaryota</taxon>
        <taxon>Viridiplantae</taxon>
        <taxon>Streptophyta</taxon>
        <taxon>Embryophyta</taxon>
        <taxon>Tracheophyta</taxon>
        <taxon>Spermatophyta</taxon>
        <taxon>Magnoliopsida</taxon>
        <taxon>eudicotyledons</taxon>
        <taxon>Gunneridae</taxon>
        <taxon>Pentapetalae</taxon>
        <taxon>asterids</taxon>
        <taxon>campanulids</taxon>
        <taxon>Asterales</taxon>
        <taxon>Asteraceae</taxon>
        <taxon>Asteroideae</taxon>
        <taxon>Anthemideae</taxon>
        <taxon>Anthemidinae</taxon>
        <taxon>Tanacetum</taxon>
    </lineage>
</organism>
<dbReference type="AlphaFoldDB" id="A0A699TQX3"/>
<name>A0A699TQX3_TANCI</name>
<dbReference type="EMBL" id="BKCJ011270691">
    <property type="protein sequence ID" value="GFD13175.1"/>
    <property type="molecule type" value="Genomic_DNA"/>
</dbReference>
<feature type="compositionally biased region" description="Basic and acidic residues" evidence="1">
    <location>
        <begin position="11"/>
        <end position="50"/>
    </location>
</feature>
<sequence>HGDDDPYENNGDIKDPWYVDNDHLHRADEHEADDDHQHGNKEHVDNKDLGDFSGEE</sequence>
<protein>
    <submittedName>
        <fullName evidence="2">Uncharacterized protein</fullName>
    </submittedName>
</protein>
<evidence type="ECO:0000256" key="1">
    <source>
        <dbReference type="SAM" id="MobiDB-lite"/>
    </source>
</evidence>
<gene>
    <name evidence="2" type="ORF">Tci_885144</name>
</gene>
<accession>A0A699TQX3</accession>
<comment type="caution">
    <text evidence="2">The sequence shown here is derived from an EMBL/GenBank/DDBJ whole genome shotgun (WGS) entry which is preliminary data.</text>
</comment>
<feature type="region of interest" description="Disordered" evidence="1">
    <location>
        <begin position="1"/>
        <end position="56"/>
    </location>
</feature>
<proteinExistence type="predicted"/>